<dbReference type="AlphaFoldDB" id="A0A9X1D839"/>
<comment type="caution">
    <text evidence="1">The sequence shown here is derived from an EMBL/GenBank/DDBJ whole genome shotgun (WGS) entry which is preliminary data.</text>
</comment>
<protein>
    <recommendedName>
        <fullName evidence="3">STAS/SEC14 domain-containing protein</fullName>
    </recommendedName>
</protein>
<name>A0A9X1D839_9SPHN</name>
<proteinExistence type="predicted"/>
<dbReference type="RefSeq" id="WP_214621645.1">
    <property type="nucleotide sequence ID" value="NZ_JAHGAW010000002.1"/>
</dbReference>
<accession>A0A9X1D839</accession>
<gene>
    <name evidence="1" type="ORF">KK488_02875</name>
</gene>
<sequence>MFELSYDPDRILMSIVQQGYWSMAEFREFEAQFSKLHNDIRKQHRNYRVIADCRDFAVQSPEIGQAFGVMFEKLVAENKGHYAILLQTTLNKLQAKRAIPQAHVHTFTDREEAMTWLFEDDSLPD</sequence>
<organism evidence="1 2">
    <name type="scientific">Sphingobium nicotianae</name>
    <dbReference type="NCBI Taxonomy" id="2782607"/>
    <lineage>
        <taxon>Bacteria</taxon>
        <taxon>Pseudomonadati</taxon>
        <taxon>Pseudomonadota</taxon>
        <taxon>Alphaproteobacteria</taxon>
        <taxon>Sphingomonadales</taxon>
        <taxon>Sphingomonadaceae</taxon>
        <taxon>Sphingobium</taxon>
    </lineage>
</organism>
<keyword evidence="2" id="KW-1185">Reference proteome</keyword>
<evidence type="ECO:0008006" key="3">
    <source>
        <dbReference type="Google" id="ProtNLM"/>
    </source>
</evidence>
<reference evidence="1" key="1">
    <citation type="submission" date="2021-05" db="EMBL/GenBank/DDBJ databases">
        <title>Genome of Sphingobium sp. strain.</title>
        <authorList>
            <person name="Fan R."/>
        </authorList>
    </citation>
    <scope>NUCLEOTIDE SEQUENCE</scope>
    <source>
        <strain evidence="1">H33</strain>
    </source>
</reference>
<evidence type="ECO:0000313" key="1">
    <source>
        <dbReference type="EMBL" id="MBT2185882.1"/>
    </source>
</evidence>
<dbReference type="EMBL" id="JAHGAW010000002">
    <property type="protein sequence ID" value="MBT2185882.1"/>
    <property type="molecule type" value="Genomic_DNA"/>
</dbReference>
<dbReference type="Proteomes" id="UP001138757">
    <property type="component" value="Unassembled WGS sequence"/>
</dbReference>
<evidence type="ECO:0000313" key="2">
    <source>
        <dbReference type="Proteomes" id="UP001138757"/>
    </source>
</evidence>